<evidence type="ECO:0000313" key="4">
    <source>
        <dbReference type="EMBL" id="KAL1892258.1"/>
    </source>
</evidence>
<organism evidence="4 5">
    <name type="scientific">Sporothrix stenoceras</name>
    <dbReference type="NCBI Taxonomy" id="5173"/>
    <lineage>
        <taxon>Eukaryota</taxon>
        <taxon>Fungi</taxon>
        <taxon>Dikarya</taxon>
        <taxon>Ascomycota</taxon>
        <taxon>Pezizomycotina</taxon>
        <taxon>Sordariomycetes</taxon>
        <taxon>Sordariomycetidae</taxon>
        <taxon>Ophiostomatales</taxon>
        <taxon>Ophiostomataceae</taxon>
        <taxon>Sporothrix</taxon>
    </lineage>
</organism>
<evidence type="ECO:0000259" key="3">
    <source>
        <dbReference type="Pfam" id="PF01425"/>
    </source>
</evidence>
<dbReference type="InterPro" id="IPR000120">
    <property type="entry name" value="Amidase"/>
</dbReference>
<gene>
    <name evidence="4" type="ORF">Sste5346_007214</name>
</gene>
<dbReference type="Proteomes" id="UP001583186">
    <property type="component" value="Unassembled WGS sequence"/>
</dbReference>
<keyword evidence="2" id="KW-0472">Membrane</keyword>
<sequence length="638" mass="69884">MDPDSKRRGYVNYPEPIKGPDVPYFNGRKSNPAIRGPILIVCAWIMEWLGFVRYYIWLNAGFGALRKLLPDIQDYEPYYDPAIVPLPEPGAPEWTKDSRLDLTLPTSLPTPAADKYPSTRYYTAEDYHKLYLSGKLTPTDVARSLLPLIRKKGNPAGQEPGPHEIAFFETREEIVLKAAEASTLRYRKQKPLGPLDGVPTAVKNEYDMDGYKSCLGSVNDYTSDQYEEGRISSWSVRKLEEAGCVIIGSLHMVEFGLDTPGNNTNYGTPPNPYNDKYYTGGSSSGCGYAVASGLVPFALGSDGGGSIRIPASFCSVYGLKPTHGRLSFKPGQNHCVTCACLGPLAGDLRTLAIVYSVLGQPHPTSPFPPVPPPSVLLDRTQPSYPSSLSVTQSSGKPTRTLGIPRAWFERADAVVRDLCYSYIDRLVREHGYETVDIEIPYIVEGQSAHAFTVLTDAATLLPDYGNLTTTNRILLALGRTTPATDYLLAQKLRRMLVNHLSHLWHKYPGMIIMTPTTSCTGWPVRNPNENRWGISDGDTTIRTMEYVWLANFCGLPSISFPAGYAVPEGQPGAGVIAGPDVLGKVPVGIMATGEWATETDLLRLGLDAETISAERNVRSPIWVDVIGNAQKSKSNGEV</sequence>
<dbReference type="PROSITE" id="PS00571">
    <property type="entry name" value="AMIDASES"/>
    <property type="match status" value="1"/>
</dbReference>
<keyword evidence="5" id="KW-1185">Reference proteome</keyword>
<feature type="domain" description="Amidase" evidence="3">
    <location>
        <begin position="167"/>
        <end position="602"/>
    </location>
</feature>
<dbReference type="SUPFAM" id="SSF75304">
    <property type="entry name" value="Amidase signature (AS) enzymes"/>
    <property type="match status" value="1"/>
</dbReference>
<dbReference type="EMBL" id="JAWCUI010000046">
    <property type="protein sequence ID" value="KAL1892258.1"/>
    <property type="molecule type" value="Genomic_DNA"/>
</dbReference>
<comment type="caution">
    <text evidence="4">The sequence shown here is derived from an EMBL/GenBank/DDBJ whole genome shotgun (WGS) entry which is preliminary data.</text>
</comment>
<evidence type="ECO:0000313" key="5">
    <source>
        <dbReference type="Proteomes" id="UP001583186"/>
    </source>
</evidence>
<dbReference type="PANTHER" id="PTHR11895:SF67">
    <property type="entry name" value="AMIDASE DOMAIN-CONTAINING PROTEIN"/>
    <property type="match status" value="1"/>
</dbReference>
<dbReference type="InterPro" id="IPR020556">
    <property type="entry name" value="Amidase_CS"/>
</dbReference>
<dbReference type="InterPro" id="IPR023631">
    <property type="entry name" value="Amidase_dom"/>
</dbReference>
<protein>
    <recommendedName>
        <fullName evidence="3">Amidase domain-containing protein</fullName>
    </recommendedName>
</protein>
<dbReference type="Pfam" id="PF01425">
    <property type="entry name" value="Amidase"/>
    <property type="match status" value="1"/>
</dbReference>
<dbReference type="PANTHER" id="PTHR11895">
    <property type="entry name" value="TRANSAMIDASE"/>
    <property type="match status" value="1"/>
</dbReference>
<name>A0ABR3YWY9_9PEZI</name>
<keyword evidence="2" id="KW-1133">Transmembrane helix</keyword>
<accession>A0ABR3YWY9</accession>
<reference evidence="4 5" key="1">
    <citation type="journal article" date="2024" name="IMA Fungus">
        <title>IMA Genome - F19 : A genome assembly and annotation guide to empower mycologists, including annotated draft genome sequences of Ceratocystis pirilliformis, Diaporthe australafricana, Fusarium ophioides, Paecilomyces lecythidis, and Sporothrix stenoceras.</title>
        <authorList>
            <person name="Aylward J."/>
            <person name="Wilson A.M."/>
            <person name="Visagie C.M."/>
            <person name="Spraker J."/>
            <person name="Barnes I."/>
            <person name="Buitendag C."/>
            <person name="Ceriani C."/>
            <person name="Del Mar Angel L."/>
            <person name="du Plessis D."/>
            <person name="Fuchs T."/>
            <person name="Gasser K."/>
            <person name="Kramer D."/>
            <person name="Li W."/>
            <person name="Munsamy K."/>
            <person name="Piso A."/>
            <person name="Price J.L."/>
            <person name="Sonnekus B."/>
            <person name="Thomas C."/>
            <person name="van der Nest A."/>
            <person name="van Dijk A."/>
            <person name="van Heerden A."/>
            <person name="van Vuuren N."/>
            <person name="Yilmaz N."/>
            <person name="Duong T.A."/>
            <person name="van der Merwe N.A."/>
            <person name="Wingfield M.J."/>
            <person name="Wingfield B.D."/>
        </authorList>
    </citation>
    <scope>NUCLEOTIDE SEQUENCE [LARGE SCALE GENOMIC DNA]</scope>
    <source>
        <strain evidence="4 5">CMW 5346</strain>
    </source>
</reference>
<proteinExistence type="inferred from homology"/>
<dbReference type="InterPro" id="IPR036928">
    <property type="entry name" value="AS_sf"/>
</dbReference>
<dbReference type="Gene3D" id="3.90.1300.10">
    <property type="entry name" value="Amidase signature (AS) domain"/>
    <property type="match status" value="1"/>
</dbReference>
<keyword evidence="2" id="KW-0812">Transmembrane</keyword>
<feature type="transmembrane region" description="Helical" evidence="2">
    <location>
        <begin position="38"/>
        <end position="57"/>
    </location>
</feature>
<evidence type="ECO:0000256" key="2">
    <source>
        <dbReference type="SAM" id="Phobius"/>
    </source>
</evidence>
<evidence type="ECO:0000256" key="1">
    <source>
        <dbReference type="ARBA" id="ARBA00009199"/>
    </source>
</evidence>
<comment type="similarity">
    <text evidence="1">Belongs to the amidase family.</text>
</comment>